<name>A0A0A9B161_ARUDO</name>
<protein>
    <submittedName>
        <fullName evidence="2">Uncharacterized protein</fullName>
    </submittedName>
</protein>
<feature type="compositionally biased region" description="Basic and acidic residues" evidence="1">
    <location>
        <begin position="1"/>
        <end position="10"/>
    </location>
</feature>
<feature type="compositionally biased region" description="Polar residues" evidence="1">
    <location>
        <begin position="11"/>
        <end position="20"/>
    </location>
</feature>
<reference evidence="2" key="2">
    <citation type="journal article" date="2015" name="Data Brief">
        <title>Shoot transcriptome of the giant reed, Arundo donax.</title>
        <authorList>
            <person name="Barrero R.A."/>
            <person name="Guerrero F.D."/>
            <person name="Moolhuijzen P."/>
            <person name="Goolsby J.A."/>
            <person name="Tidwell J."/>
            <person name="Bellgard S.E."/>
            <person name="Bellgard M.I."/>
        </authorList>
    </citation>
    <scope>NUCLEOTIDE SEQUENCE</scope>
    <source>
        <tissue evidence="2">Shoot tissue taken approximately 20 cm above the soil surface</tissue>
    </source>
</reference>
<organism evidence="2">
    <name type="scientific">Arundo donax</name>
    <name type="common">Giant reed</name>
    <name type="synonym">Donax arundinaceus</name>
    <dbReference type="NCBI Taxonomy" id="35708"/>
    <lineage>
        <taxon>Eukaryota</taxon>
        <taxon>Viridiplantae</taxon>
        <taxon>Streptophyta</taxon>
        <taxon>Embryophyta</taxon>
        <taxon>Tracheophyta</taxon>
        <taxon>Spermatophyta</taxon>
        <taxon>Magnoliopsida</taxon>
        <taxon>Liliopsida</taxon>
        <taxon>Poales</taxon>
        <taxon>Poaceae</taxon>
        <taxon>PACMAD clade</taxon>
        <taxon>Arundinoideae</taxon>
        <taxon>Arundineae</taxon>
        <taxon>Arundo</taxon>
    </lineage>
</organism>
<accession>A0A0A9B161</accession>
<feature type="region of interest" description="Disordered" evidence="1">
    <location>
        <begin position="1"/>
        <end position="20"/>
    </location>
</feature>
<reference evidence="2" key="1">
    <citation type="submission" date="2014-09" db="EMBL/GenBank/DDBJ databases">
        <authorList>
            <person name="Magalhaes I.L.F."/>
            <person name="Oliveira U."/>
            <person name="Santos F.R."/>
            <person name="Vidigal T.H.D.A."/>
            <person name="Brescovit A.D."/>
            <person name="Santos A.J."/>
        </authorList>
    </citation>
    <scope>NUCLEOTIDE SEQUENCE</scope>
    <source>
        <tissue evidence="2">Shoot tissue taken approximately 20 cm above the soil surface</tissue>
    </source>
</reference>
<dbReference type="EMBL" id="GBRH01242007">
    <property type="protein sequence ID" value="JAD55888.1"/>
    <property type="molecule type" value="Transcribed_RNA"/>
</dbReference>
<evidence type="ECO:0000256" key="1">
    <source>
        <dbReference type="SAM" id="MobiDB-lite"/>
    </source>
</evidence>
<proteinExistence type="predicted"/>
<sequence length="20" mass="2188">MGRSLQEEPRTSNTKQGVLG</sequence>
<dbReference type="AlphaFoldDB" id="A0A0A9B161"/>
<evidence type="ECO:0000313" key="2">
    <source>
        <dbReference type="EMBL" id="JAD55888.1"/>
    </source>
</evidence>